<accession>A0A0V1GAS1</accession>
<dbReference type="AlphaFoldDB" id="A0A0V1GAS1"/>
<dbReference type="Proteomes" id="UP000054826">
    <property type="component" value="Unassembled WGS sequence"/>
</dbReference>
<reference evidence="1 2" key="1">
    <citation type="submission" date="2015-01" db="EMBL/GenBank/DDBJ databases">
        <title>Evolution of Trichinella species and genotypes.</title>
        <authorList>
            <person name="Korhonen P.K."/>
            <person name="Edoardo P."/>
            <person name="Giuseppe L.R."/>
            <person name="Gasser R.B."/>
        </authorList>
    </citation>
    <scope>NUCLEOTIDE SEQUENCE [LARGE SCALE GENOMIC DNA]</scope>
    <source>
        <strain evidence="1">ISS176</strain>
    </source>
</reference>
<feature type="non-terminal residue" evidence="1">
    <location>
        <position position="1"/>
    </location>
</feature>
<evidence type="ECO:0000313" key="1">
    <source>
        <dbReference type="EMBL" id="KRY95380.1"/>
    </source>
</evidence>
<gene>
    <name evidence="1" type="ORF">T4C_11417</name>
</gene>
<name>A0A0V1GAS1_TRIPS</name>
<evidence type="ECO:0000313" key="2">
    <source>
        <dbReference type="Proteomes" id="UP000054826"/>
    </source>
</evidence>
<comment type="caution">
    <text evidence="1">The sequence shown here is derived from an EMBL/GenBank/DDBJ whole genome shotgun (WGS) entry which is preliminary data.</text>
</comment>
<protein>
    <submittedName>
        <fullName evidence="1">Uncharacterized protein</fullName>
    </submittedName>
</protein>
<proteinExistence type="predicted"/>
<dbReference type="EMBL" id="JYDV01004478">
    <property type="protein sequence ID" value="KRY95380.1"/>
    <property type="molecule type" value="Genomic_DNA"/>
</dbReference>
<sequence>LHQMEFQFLAHLARASLIHDLNALVDGATDLGHPALP</sequence>
<organism evidence="1 2">
    <name type="scientific">Trichinella pseudospiralis</name>
    <name type="common">Parasitic roundworm</name>
    <dbReference type="NCBI Taxonomy" id="6337"/>
    <lineage>
        <taxon>Eukaryota</taxon>
        <taxon>Metazoa</taxon>
        <taxon>Ecdysozoa</taxon>
        <taxon>Nematoda</taxon>
        <taxon>Enoplea</taxon>
        <taxon>Dorylaimia</taxon>
        <taxon>Trichinellida</taxon>
        <taxon>Trichinellidae</taxon>
        <taxon>Trichinella</taxon>
    </lineage>
</organism>